<evidence type="ECO:0000256" key="4">
    <source>
        <dbReference type="ARBA" id="ARBA00022692"/>
    </source>
</evidence>
<dbReference type="EMBL" id="BHEO01000002">
    <property type="protein sequence ID" value="GBU04398.1"/>
    <property type="molecule type" value="Genomic_DNA"/>
</dbReference>
<keyword evidence="7 8" id="KW-0472">Membrane</keyword>
<keyword evidence="5 8" id="KW-1133">Transmembrane helix</keyword>
<evidence type="ECO:0000313" key="9">
    <source>
        <dbReference type="EMBL" id="GBU04398.1"/>
    </source>
</evidence>
<proteinExistence type="predicted"/>
<keyword evidence="12" id="KW-1185">Reference proteome</keyword>
<dbReference type="AlphaFoldDB" id="A0A4R3JN61"/>
<feature type="transmembrane region" description="Helical" evidence="8">
    <location>
        <begin position="15"/>
        <end position="33"/>
    </location>
</feature>
<dbReference type="GO" id="GO:0005886">
    <property type="term" value="C:plasma membrane"/>
    <property type="evidence" value="ECO:0007669"/>
    <property type="project" value="UniProtKB-SubCell"/>
</dbReference>
<protein>
    <submittedName>
        <fullName evidence="9">Potassium transporter TrkH</fullName>
    </submittedName>
    <submittedName>
        <fullName evidence="10">Trk system potassium uptake protein TrkH</fullName>
    </submittedName>
</protein>
<dbReference type="GO" id="GO:0008324">
    <property type="term" value="F:monoatomic cation transmembrane transporter activity"/>
    <property type="evidence" value="ECO:0007669"/>
    <property type="project" value="InterPro"/>
</dbReference>
<comment type="subcellular location">
    <subcellularLocation>
        <location evidence="1">Cell membrane</location>
        <topology evidence="1">Multi-pass membrane protein</topology>
    </subcellularLocation>
</comment>
<dbReference type="Pfam" id="PF02386">
    <property type="entry name" value="TrkH"/>
    <property type="match status" value="1"/>
</dbReference>
<evidence type="ECO:0000256" key="6">
    <source>
        <dbReference type="ARBA" id="ARBA00023065"/>
    </source>
</evidence>
<evidence type="ECO:0000313" key="10">
    <source>
        <dbReference type="EMBL" id="TCS66685.1"/>
    </source>
</evidence>
<dbReference type="Proteomes" id="UP000294613">
    <property type="component" value="Unassembled WGS sequence"/>
</dbReference>
<dbReference type="PANTHER" id="PTHR32024">
    <property type="entry name" value="TRK SYSTEM POTASSIUM UPTAKE PROTEIN TRKG-RELATED"/>
    <property type="match status" value="1"/>
</dbReference>
<dbReference type="GO" id="GO:0030001">
    <property type="term" value="P:metal ion transport"/>
    <property type="evidence" value="ECO:0007669"/>
    <property type="project" value="UniProtKB-ARBA"/>
</dbReference>
<feature type="transmembrane region" description="Helical" evidence="8">
    <location>
        <begin position="45"/>
        <end position="64"/>
    </location>
</feature>
<dbReference type="PANTHER" id="PTHR32024:SF1">
    <property type="entry name" value="KTR SYSTEM POTASSIUM UPTAKE PROTEIN B"/>
    <property type="match status" value="1"/>
</dbReference>
<keyword evidence="3" id="KW-1003">Cell membrane</keyword>
<feature type="transmembrane region" description="Helical" evidence="8">
    <location>
        <begin position="314"/>
        <end position="334"/>
    </location>
</feature>
<feature type="transmembrane region" description="Helical" evidence="8">
    <location>
        <begin position="121"/>
        <end position="147"/>
    </location>
</feature>
<keyword evidence="4 8" id="KW-0812">Transmembrane</keyword>
<evidence type="ECO:0000256" key="3">
    <source>
        <dbReference type="ARBA" id="ARBA00022475"/>
    </source>
</evidence>
<evidence type="ECO:0000313" key="12">
    <source>
        <dbReference type="Proteomes" id="UP000702954"/>
    </source>
</evidence>
<keyword evidence="6" id="KW-0406">Ion transport</keyword>
<feature type="transmembrane region" description="Helical" evidence="8">
    <location>
        <begin position="234"/>
        <end position="253"/>
    </location>
</feature>
<evidence type="ECO:0000313" key="11">
    <source>
        <dbReference type="Proteomes" id="UP000294613"/>
    </source>
</evidence>
<evidence type="ECO:0000256" key="5">
    <source>
        <dbReference type="ARBA" id="ARBA00022989"/>
    </source>
</evidence>
<feature type="transmembrane region" description="Helical" evidence="8">
    <location>
        <begin position="406"/>
        <end position="431"/>
    </location>
</feature>
<reference evidence="10 11" key="2">
    <citation type="submission" date="2019-03" db="EMBL/GenBank/DDBJ databases">
        <title>Genomic Encyclopedia of Type Strains, Phase IV (KMG-IV): sequencing the most valuable type-strain genomes for metagenomic binning, comparative biology and taxonomic classification.</title>
        <authorList>
            <person name="Goeker M."/>
        </authorList>
    </citation>
    <scope>NUCLEOTIDE SEQUENCE [LARGE SCALE GENOMIC DNA]</scope>
    <source>
        <strain evidence="10 11">DSM 103426</strain>
    </source>
</reference>
<feature type="transmembrane region" description="Helical" evidence="8">
    <location>
        <begin position="159"/>
        <end position="176"/>
    </location>
</feature>
<evidence type="ECO:0000256" key="7">
    <source>
        <dbReference type="ARBA" id="ARBA00023136"/>
    </source>
</evidence>
<reference evidence="9 12" key="1">
    <citation type="journal article" date="2018" name="Int. J. Syst. Evol. Microbiol.">
        <title>Draft Genome Sequence of Faecalimonas umbilicata JCM 30896T, an Acetate-Producing Bacterium Isolated from Human Feces.</title>
        <authorList>
            <person name="Sakamoto M."/>
            <person name="Ikeyama N."/>
            <person name="Yuki M."/>
            <person name="Ohkuma M."/>
        </authorList>
    </citation>
    <scope>NUCLEOTIDE SEQUENCE [LARGE SCALE GENOMIC DNA]</scope>
    <source>
        <strain evidence="9 12">EGH7</strain>
    </source>
</reference>
<dbReference type="InterPro" id="IPR003445">
    <property type="entry name" value="Cat_transpt"/>
</dbReference>
<keyword evidence="2" id="KW-0813">Transport</keyword>
<feature type="transmembrane region" description="Helical" evidence="8">
    <location>
        <begin position="76"/>
        <end position="101"/>
    </location>
</feature>
<dbReference type="RefSeq" id="WP_009262349.1">
    <property type="nucleotide sequence ID" value="NZ_BHEO01000002.1"/>
</dbReference>
<comment type="caution">
    <text evidence="10">The sequence shown here is derived from an EMBL/GenBank/DDBJ whole genome shotgun (WGS) entry which is preliminary data.</text>
</comment>
<feature type="transmembrane region" description="Helical" evidence="8">
    <location>
        <begin position="196"/>
        <end position="213"/>
    </location>
</feature>
<name>A0A4R3JN61_9FIRM</name>
<feature type="transmembrane region" description="Helical" evidence="8">
    <location>
        <begin position="354"/>
        <end position="372"/>
    </location>
</feature>
<evidence type="ECO:0000256" key="8">
    <source>
        <dbReference type="SAM" id="Phobius"/>
    </source>
</evidence>
<organism evidence="10 11">
    <name type="scientific">Faecalimonas umbilicata</name>
    <dbReference type="NCBI Taxonomy" id="1912855"/>
    <lineage>
        <taxon>Bacteria</taxon>
        <taxon>Bacillati</taxon>
        <taxon>Bacillota</taxon>
        <taxon>Clostridia</taxon>
        <taxon>Lachnospirales</taxon>
        <taxon>Lachnospiraceae</taxon>
        <taxon>Faecalimonas</taxon>
    </lineage>
</organism>
<sequence>MDVIQKKLHFSSPQMIIFGFILVNLMGCLLLMLPSSTVEKVGTSFSDALFTSTSAICVTGLVIHDTASYWSMQGQLIIMVLIQIGGMGVITAASAIAILSGRKIGLMQRSTMQESISATQVGGIVRLTGFILRAMLAIELLGAIFMAPVFCEEFGMKKGVWYAVFHSVSAFCNAGFDLMGVNQPFSSLTGFNGNTTINLAIIALIVIGGIGFLTWDDIWHHRLHFHKYRLQSKVILTVTILLILLPALYFYFYEFGRTEWTDLSEKERILASAFQSVTPRTAGFNTVDLNRMSEPSQLIMILLMLIGGSPGSTAGGFKTTTLAVLLLTSFAVFFRKEDVQCFGRRIPSETVKNAATILFLYMSLFLLGGVVISCVDQVPLMGALFETSSAIGTVGLSLGLTPQLSLFSHMILILLMFWGRVGGLTLIFAVVSGHRFTKSKLPQEKITIG</sequence>
<evidence type="ECO:0000256" key="1">
    <source>
        <dbReference type="ARBA" id="ARBA00004651"/>
    </source>
</evidence>
<dbReference type="EMBL" id="SLZV01000018">
    <property type="protein sequence ID" value="TCS66685.1"/>
    <property type="molecule type" value="Genomic_DNA"/>
</dbReference>
<dbReference type="Proteomes" id="UP000702954">
    <property type="component" value="Unassembled WGS sequence"/>
</dbReference>
<gene>
    <name evidence="10" type="ORF">EDD74_11819</name>
    <name evidence="9" type="ORF">FAEUMB_09390</name>
</gene>
<accession>A0A4R3JN61</accession>
<evidence type="ECO:0000256" key="2">
    <source>
        <dbReference type="ARBA" id="ARBA00022448"/>
    </source>
</evidence>